<sequence>MADPSLTPCIVVTGANSGVGFGICHRLLVQMSSKCPQDGQFQYPFHSTRGQVESLEQPDTSCGGPTLVLACRDLQRGEAARTGLYKLFDQHLHNLRKHRKYDGHADTFRLNLKIQVLVVDLGSIESIFQFRDELSQRYPYVSHLILNAGMLSVLKYDEALAMKQMRANFVEAVTAPNYYIQNVGELSSDGLGKIWQTNVFGHYVLFRLLEPMLENYKASSGARVIWMSSHEANARNYNPTDWQLLETHHPYESSKYQVDMISLQLDRRALQRCERADVAVRHFTVLPGIVQTNMTSGLATRSSKVITNVLFHIARWLGSPYHPFTTYKAAISAVHACLVPMHAVPIPESFAAEESADYSRQKDCGLRYTSETDRRGRTQVGFMKLKQSRKEEVETDTLLDTFDLLLKSFQPSEAKG</sequence>
<evidence type="ECO:0000313" key="1">
    <source>
        <dbReference type="EMBL" id="KAH7917328.1"/>
    </source>
</evidence>
<accession>A0ACB8AWS8</accession>
<protein>
    <submittedName>
        <fullName evidence="1">NAD(P)-binding protein</fullName>
    </submittedName>
</protein>
<gene>
    <name evidence="1" type="ORF">BV22DRAFT_1026579</name>
</gene>
<keyword evidence="2" id="KW-1185">Reference proteome</keyword>
<reference evidence="1" key="1">
    <citation type="journal article" date="2021" name="New Phytol.">
        <title>Evolutionary innovations through gain and loss of genes in the ectomycorrhizal Boletales.</title>
        <authorList>
            <person name="Wu G."/>
            <person name="Miyauchi S."/>
            <person name="Morin E."/>
            <person name="Kuo A."/>
            <person name="Drula E."/>
            <person name="Varga T."/>
            <person name="Kohler A."/>
            <person name="Feng B."/>
            <person name="Cao Y."/>
            <person name="Lipzen A."/>
            <person name="Daum C."/>
            <person name="Hundley H."/>
            <person name="Pangilinan J."/>
            <person name="Johnson J."/>
            <person name="Barry K."/>
            <person name="LaButti K."/>
            <person name="Ng V."/>
            <person name="Ahrendt S."/>
            <person name="Min B."/>
            <person name="Choi I.G."/>
            <person name="Park H."/>
            <person name="Plett J.M."/>
            <person name="Magnuson J."/>
            <person name="Spatafora J.W."/>
            <person name="Nagy L.G."/>
            <person name="Henrissat B."/>
            <person name="Grigoriev I.V."/>
            <person name="Yang Z.L."/>
            <person name="Xu J."/>
            <person name="Martin F.M."/>
        </authorList>
    </citation>
    <scope>NUCLEOTIDE SEQUENCE</scope>
    <source>
        <strain evidence="1">KUC20120723A-06</strain>
    </source>
</reference>
<dbReference type="EMBL" id="MU267119">
    <property type="protein sequence ID" value="KAH7917328.1"/>
    <property type="molecule type" value="Genomic_DNA"/>
</dbReference>
<name>A0ACB8AWS8_9AGAM</name>
<proteinExistence type="predicted"/>
<evidence type="ECO:0000313" key="2">
    <source>
        <dbReference type="Proteomes" id="UP000790709"/>
    </source>
</evidence>
<comment type="caution">
    <text evidence="1">The sequence shown here is derived from an EMBL/GenBank/DDBJ whole genome shotgun (WGS) entry which is preliminary data.</text>
</comment>
<organism evidence="1 2">
    <name type="scientific">Leucogyrophana mollusca</name>
    <dbReference type="NCBI Taxonomy" id="85980"/>
    <lineage>
        <taxon>Eukaryota</taxon>
        <taxon>Fungi</taxon>
        <taxon>Dikarya</taxon>
        <taxon>Basidiomycota</taxon>
        <taxon>Agaricomycotina</taxon>
        <taxon>Agaricomycetes</taxon>
        <taxon>Agaricomycetidae</taxon>
        <taxon>Boletales</taxon>
        <taxon>Boletales incertae sedis</taxon>
        <taxon>Leucogyrophana</taxon>
    </lineage>
</organism>
<dbReference type="Proteomes" id="UP000790709">
    <property type="component" value="Unassembled WGS sequence"/>
</dbReference>